<protein>
    <recommendedName>
        <fullName evidence="1">Glucose-methanol-choline oxidoreductase C-terminal domain-containing protein</fullName>
    </recommendedName>
</protein>
<evidence type="ECO:0000313" key="2">
    <source>
        <dbReference type="EMBL" id="GBN21827.1"/>
    </source>
</evidence>
<proteinExistence type="predicted"/>
<dbReference type="Pfam" id="PF05199">
    <property type="entry name" value="GMC_oxred_C"/>
    <property type="match status" value="1"/>
</dbReference>
<keyword evidence="3" id="KW-1185">Reference proteome</keyword>
<dbReference type="PANTHER" id="PTHR11552">
    <property type="entry name" value="GLUCOSE-METHANOL-CHOLINE GMC OXIDOREDUCTASE"/>
    <property type="match status" value="1"/>
</dbReference>
<dbReference type="InterPro" id="IPR007867">
    <property type="entry name" value="GMC_OxRtase_C"/>
</dbReference>
<feature type="domain" description="Glucose-methanol-choline oxidoreductase C-terminal" evidence="1">
    <location>
        <begin position="48"/>
        <end position="89"/>
    </location>
</feature>
<dbReference type="GO" id="GO:0016614">
    <property type="term" value="F:oxidoreductase activity, acting on CH-OH group of donors"/>
    <property type="evidence" value="ECO:0007669"/>
    <property type="project" value="InterPro"/>
</dbReference>
<dbReference type="OrthoDB" id="6435529at2759"/>
<evidence type="ECO:0000259" key="1">
    <source>
        <dbReference type="Pfam" id="PF05199"/>
    </source>
</evidence>
<dbReference type="AlphaFoldDB" id="A0A4Y2M835"/>
<dbReference type="InterPro" id="IPR012132">
    <property type="entry name" value="GMC_OxRdtase"/>
</dbReference>
<evidence type="ECO:0000313" key="3">
    <source>
        <dbReference type="Proteomes" id="UP000499080"/>
    </source>
</evidence>
<reference evidence="2 3" key="1">
    <citation type="journal article" date="2019" name="Sci. Rep.">
        <title>Orb-weaving spider Araneus ventricosus genome elucidates the spidroin gene catalogue.</title>
        <authorList>
            <person name="Kono N."/>
            <person name="Nakamura H."/>
            <person name="Ohtoshi R."/>
            <person name="Moran D.A.P."/>
            <person name="Shinohara A."/>
            <person name="Yoshida Y."/>
            <person name="Fujiwara M."/>
            <person name="Mori M."/>
            <person name="Tomita M."/>
            <person name="Arakawa K."/>
        </authorList>
    </citation>
    <scope>NUCLEOTIDE SEQUENCE [LARGE SCALE GENOMIC DNA]</scope>
</reference>
<name>A0A4Y2M835_ARAVE</name>
<organism evidence="2 3">
    <name type="scientific">Araneus ventricosus</name>
    <name type="common">Orbweaver spider</name>
    <name type="synonym">Epeira ventricosa</name>
    <dbReference type="NCBI Taxonomy" id="182803"/>
    <lineage>
        <taxon>Eukaryota</taxon>
        <taxon>Metazoa</taxon>
        <taxon>Ecdysozoa</taxon>
        <taxon>Arthropoda</taxon>
        <taxon>Chelicerata</taxon>
        <taxon>Arachnida</taxon>
        <taxon>Araneae</taxon>
        <taxon>Araneomorphae</taxon>
        <taxon>Entelegynae</taxon>
        <taxon>Araneoidea</taxon>
        <taxon>Araneidae</taxon>
        <taxon>Araneus</taxon>
    </lineage>
</organism>
<dbReference type="Proteomes" id="UP000499080">
    <property type="component" value="Unassembled WGS sequence"/>
</dbReference>
<dbReference type="GO" id="GO:0050660">
    <property type="term" value="F:flavin adenine dinucleotide binding"/>
    <property type="evidence" value="ECO:0007669"/>
    <property type="project" value="InterPro"/>
</dbReference>
<accession>A0A4Y2M835</accession>
<comment type="caution">
    <text evidence="2">The sequence shown here is derived from an EMBL/GenBank/DDBJ whole genome shotgun (WGS) entry which is preliminary data.</text>
</comment>
<gene>
    <name evidence="2" type="ORF">AVEN_154345_1</name>
</gene>
<dbReference type="PANTHER" id="PTHR11552:SF147">
    <property type="entry name" value="CHOLINE DEHYDROGENASE, MITOCHONDRIAL"/>
    <property type="match status" value="1"/>
</dbReference>
<dbReference type="SUPFAM" id="SSF54373">
    <property type="entry name" value="FAD-linked reductases, C-terminal domain"/>
    <property type="match status" value="1"/>
</dbReference>
<dbReference type="EMBL" id="BGPR01006783">
    <property type="protein sequence ID" value="GBN21827.1"/>
    <property type="molecule type" value="Genomic_DNA"/>
</dbReference>
<dbReference type="Gene3D" id="3.30.560.10">
    <property type="entry name" value="Glucose Oxidase, domain 3"/>
    <property type="match status" value="1"/>
</dbReference>
<sequence>MLSYAVKFAFICSFIHESTILFFQIYKAVFGPYENWPLFACVSQHLQPKSRGTVRLKSTNPYDSPAIDPNYFENPEDLKVIVEGKWSCQKLEIKADPINIPGCNFLLIIS</sequence>